<evidence type="ECO:0000313" key="2">
    <source>
        <dbReference type="WBParaSite" id="mrna-Wban_09519"/>
    </source>
</evidence>
<evidence type="ECO:0000313" key="1">
    <source>
        <dbReference type="Proteomes" id="UP000093561"/>
    </source>
</evidence>
<dbReference type="WBParaSite" id="mrna-Wban_09519">
    <property type="protein sequence ID" value="mrna-Wban_09519"/>
    <property type="gene ID" value="Wban_09519"/>
</dbReference>
<protein>
    <submittedName>
        <fullName evidence="2">Uncharacterized protein</fullName>
    </submittedName>
</protein>
<proteinExistence type="predicted"/>
<organism evidence="1 2">
    <name type="scientific">Wuchereria bancrofti</name>
    <dbReference type="NCBI Taxonomy" id="6293"/>
    <lineage>
        <taxon>Eukaryota</taxon>
        <taxon>Metazoa</taxon>
        <taxon>Ecdysozoa</taxon>
        <taxon>Nematoda</taxon>
        <taxon>Chromadorea</taxon>
        <taxon>Rhabditida</taxon>
        <taxon>Spirurina</taxon>
        <taxon>Spiruromorpha</taxon>
        <taxon>Filarioidea</taxon>
        <taxon>Onchocercidae</taxon>
        <taxon>Wuchereria</taxon>
    </lineage>
</organism>
<dbReference type="AlphaFoldDB" id="A0AAF5Q3J7"/>
<name>A0AAF5Q3J7_WUCBA</name>
<reference evidence="1" key="1">
    <citation type="submission" date="2015-03" db="EMBL/GenBank/DDBJ databases">
        <title>Wuchereria bancrofti Genome Sequencing Papua New Guinea Strain.</title>
        <authorList>
            <person name="Small S.T."/>
            <person name="Serre D."/>
            <person name="Zimmerman P.A."/>
        </authorList>
    </citation>
    <scope>NUCLEOTIDE SEQUENCE [LARGE SCALE GENOMIC DNA]</scope>
    <source>
        <strain evidence="1">pt0022</strain>
    </source>
</reference>
<sequence length="72" mass="8742">MYIYGEQYHGYYYHYAPYGGAQRKYRHTDIIMIVYVVDHMQIKRIVRSIQFNEEQKKGKKPEINFIILGQIP</sequence>
<reference evidence="1" key="2">
    <citation type="journal article" date="2016" name="Mol. Ecol.">
        <title>Population genomics of the filarial nematode parasite Wuchereria bancrofti from mosquitoes.</title>
        <authorList>
            <person name="Small S.T."/>
            <person name="Reimer L.J."/>
            <person name="Tisch D.J."/>
            <person name="King C.L."/>
            <person name="Christensen B.M."/>
            <person name="Siba P.M."/>
            <person name="Kazura J.W."/>
            <person name="Serre D."/>
            <person name="Zimmerman P.A."/>
        </authorList>
    </citation>
    <scope>NUCLEOTIDE SEQUENCE</scope>
    <source>
        <strain evidence="1">pt0022</strain>
    </source>
</reference>
<reference evidence="2" key="3">
    <citation type="submission" date="2024-02" db="UniProtKB">
        <authorList>
            <consortium name="WormBaseParasite"/>
        </authorList>
    </citation>
    <scope>IDENTIFICATION</scope>
    <source>
        <strain evidence="2">pt0022</strain>
    </source>
</reference>
<accession>A0AAF5Q3J7</accession>
<dbReference type="Proteomes" id="UP000093561">
    <property type="component" value="Unassembled WGS sequence"/>
</dbReference>